<dbReference type="GeneID" id="25332853"/>
<dbReference type="InterPro" id="IPR036864">
    <property type="entry name" value="Zn2-C6_fun-type_DNA-bd_sf"/>
</dbReference>
<dbReference type="PANTHER" id="PTHR47424:SF15">
    <property type="entry name" value="ZN(II)2CYS6 TRANSCRIPTION FACTOR (EUROFUNG)"/>
    <property type="match status" value="1"/>
</dbReference>
<organism evidence="8 9">
    <name type="scientific">Exophiala xenobiotica</name>
    <dbReference type="NCBI Taxonomy" id="348802"/>
    <lineage>
        <taxon>Eukaryota</taxon>
        <taxon>Fungi</taxon>
        <taxon>Dikarya</taxon>
        <taxon>Ascomycota</taxon>
        <taxon>Pezizomycotina</taxon>
        <taxon>Eurotiomycetes</taxon>
        <taxon>Chaetothyriomycetidae</taxon>
        <taxon>Chaetothyriales</taxon>
        <taxon>Herpotrichiellaceae</taxon>
        <taxon>Exophiala</taxon>
    </lineage>
</organism>
<evidence type="ECO:0000259" key="7">
    <source>
        <dbReference type="PROSITE" id="PS50048"/>
    </source>
</evidence>
<dbReference type="GO" id="GO:0000978">
    <property type="term" value="F:RNA polymerase II cis-regulatory region sequence-specific DNA binding"/>
    <property type="evidence" value="ECO:0007669"/>
    <property type="project" value="TreeGrafter"/>
</dbReference>
<dbReference type="InterPro" id="IPR007219">
    <property type="entry name" value="XnlR_reg_dom"/>
</dbReference>
<dbReference type="GO" id="GO:0006351">
    <property type="term" value="P:DNA-templated transcription"/>
    <property type="evidence" value="ECO:0007669"/>
    <property type="project" value="InterPro"/>
</dbReference>
<dbReference type="RefSeq" id="XP_013309834.1">
    <property type="nucleotide sequence ID" value="XM_013454380.1"/>
</dbReference>
<dbReference type="SMART" id="SM00066">
    <property type="entry name" value="GAL4"/>
    <property type="match status" value="1"/>
</dbReference>
<dbReference type="Pfam" id="PF00172">
    <property type="entry name" value="Zn_clus"/>
    <property type="match status" value="1"/>
</dbReference>
<evidence type="ECO:0000256" key="6">
    <source>
        <dbReference type="SAM" id="MobiDB-lite"/>
    </source>
</evidence>
<dbReference type="GO" id="GO:0000435">
    <property type="term" value="P:positive regulation of transcription from RNA polymerase II promoter by galactose"/>
    <property type="evidence" value="ECO:0007669"/>
    <property type="project" value="TreeGrafter"/>
</dbReference>
<dbReference type="STRING" id="348802.A0A0D2E392"/>
<evidence type="ECO:0000256" key="5">
    <source>
        <dbReference type="ARBA" id="ARBA00023242"/>
    </source>
</evidence>
<dbReference type="PROSITE" id="PS00463">
    <property type="entry name" value="ZN2_CY6_FUNGAL_1"/>
    <property type="match status" value="1"/>
</dbReference>
<evidence type="ECO:0000256" key="4">
    <source>
        <dbReference type="ARBA" id="ARBA00023163"/>
    </source>
</evidence>
<feature type="domain" description="Zn(2)-C6 fungal-type" evidence="7">
    <location>
        <begin position="20"/>
        <end position="49"/>
    </location>
</feature>
<sequence>MSGSETLEATRRKRPRAARACVFCREKKYRCDELEPCGKCKKSNKPCVYENAASLRERINSVSQSRLAAPKQSTGRLGRFAKDGRVTVRVDPCPNPCNDDNDGPSSNQVGELSEINPHTLNREFHGPTSSLAFLAALQRRVPDEFDGLTDGRQQSLVSAFHNDSFLPQTIADAGNQSLRQHRYYFRQSQFFLDAYFQNLHYIHPIIDRAEFLSRCEDLWFERSAKQPQSFVALYFAVMALGALTREWDAALLDGLGRFGWSRKMFEQASLTMGGSPFQTDIETVQASIIMAKVCQNELNPHLAYMYLGIAVRTSLSAGHNRQSQAVHDSVSSPPTEGLSISKTWWGLYSLEVEMSFALGRPDSLGPDLYHNRAMPPIDDTGTGIITPMVEFARIVREVSSFVFLPARPISQRIKHADEIEGGMEQWVNSLPDLIRPQLHDLSDSLGTMTDANWAKKQRHTLQFRYFNVKMVLFRPFLLYAARTQRSSTEWAAELDQPVSKCVSAARSTIRFMHHMYCSATYFRTWWYNLNYTLYAATIIVGYLNKLASETERSELLGLISMSIEILNAMDEHVVAKKASAILQQASAHMQRREEDADQEPPQQLGNGEHGSRILNGRSANAATEASESPAPDLFLDSFGDVNLDFMSQLFPWDESTSSFWDI</sequence>
<dbReference type="CDD" id="cd12148">
    <property type="entry name" value="fungal_TF_MHR"/>
    <property type="match status" value="1"/>
</dbReference>
<dbReference type="EMBL" id="KN847323">
    <property type="protein sequence ID" value="KIW49250.1"/>
    <property type="molecule type" value="Genomic_DNA"/>
</dbReference>
<evidence type="ECO:0000256" key="1">
    <source>
        <dbReference type="ARBA" id="ARBA00022723"/>
    </source>
</evidence>
<evidence type="ECO:0000313" key="9">
    <source>
        <dbReference type="Proteomes" id="UP000054342"/>
    </source>
</evidence>
<evidence type="ECO:0000256" key="3">
    <source>
        <dbReference type="ARBA" id="ARBA00023125"/>
    </source>
</evidence>
<gene>
    <name evidence="8" type="ORF">PV05_10945</name>
</gene>
<proteinExistence type="predicted"/>
<dbReference type="GO" id="GO:0008270">
    <property type="term" value="F:zinc ion binding"/>
    <property type="evidence" value="ECO:0007669"/>
    <property type="project" value="InterPro"/>
</dbReference>
<dbReference type="PANTHER" id="PTHR47424">
    <property type="entry name" value="REGULATORY PROTEIN GAL4"/>
    <property type="match status" value="1"/>
</dbReference>
<protein>
    <recommendedName>
        <fullName evidence="7">Zn(2)-C6 fungal-type domain-containing protein</fullName>
    </recommendedName>
</protein>
<keyword evidence="3" id="KW-0238">DNA-binding</keyword>
<accession>A0A0D2E392</accession>
<dbReference type="InterPro" id="IPR001138">
    <property type="entry name" value="Zn2Cys6_DnaBD"/>
</dbReference>
<dbReference type="SUPFAM" id="SSF57701">
    <property type="entry name" value="Zn2/Cys6 DNA-binding domain"/>
    <property type="match status" value="1"/>
</dbReference>
<dbReference type="PROSITE" id="PS50048">
    <property type="entry name" value="ZN2_CY6_FUNGAL_2"/>
    <property type="match status" value="1"/>
</dbReference>
<dbReference type="SMART" id="SM00906">
    <property type="entry name" value="Fungal_trans"/>
    <property type="match status" value="1"/>
</dbReference>
<evidence type="ECO:0000313" key="8">
    <source>
        <dbReference type="EMBL" id="KIW49250.1"/>
    </source>
</evidence>
<reference evidence="8 9" key="1">
    <citation type="submission" date="2015-01" db="EMBL/GenBank/DDBJ databases">
        <title>The Genome Sequence of Exophiala xenobiotica CBS118157.</title>
        <authorList>
            <consortium name="The Broad Institute Genomics Platform"/>
            <person name="Cuomo C."/>
            <person name="de Hoog S."/>
            <person name="Gorbushina A."/>
            <person name="Stielow B."/>
            <person name="Teixiera M."/>
            <person name="Abouelleil A."/>
            <person name="Chapman S.B."/>
            <person name="Priest M."/>
            <person name="Young S.K."/>
            <person name="Wortman J."/>
            <person name="Nusbaum C."/>
            <person name="Birren B."/>
        </authorList>
    </citation>
    <scope>NUCLEOTIDE SEQUENCE [LARGE SCALE GENOMIC DNA]</scope>
    <source>
        <strain evidence="8 9">CBS 118157</strain>
    </source>
</reference>
<keyword evidence="4" id="KW-0804">Transcription</keyword>
<keyword evidence="9" id="KW-1185">Reference proteome</keyword>
<keyword evidence="5" id="KW-0539">Nucleus</keyword>
<feature type="region of interest" description="Disordered" evidence="6">
    <location>
        <begin position="586"/>
        <end position="613"/>
    </location>
</feature>
<dbReference type="OrthoDB" id="2571985at2759"/>
<dbReference type="HOGENOM" id="CLU_008137_1_0_1"/>
<dbReference type="Proteomes" id="UP000054342">
    <property type="component" value="Unassembled WGS sequence"/>
</dbReference>
<dbReference type="GO" id="GO:0005634">
    <property type="term" value="C:nucleus"/>
    <property type="evidence" value="ECO:0007669"/>
    <property type="project" value="TreeGrafter"/>
</dbReference>
<name>A0A0D2E392_9EURO</name>
<dbReference type="Pfam" id="PF04082">
    <property type="entry name" value="Fungal_trans"/>
    <property type="match status" value="1"/>
</dbReference>
<keyword evidence="1" id="KW-0479">Metal-binding</keyword>
<dbReference type="Gene3D" id="4.10.240.10">
    <property type="entry name" value="Zn(2)-C6 fungal-type DNA-binding domain"/>
    <property type="match status" value="1"/>
</dbReference>
<keyword evidence="2" id="KW-0805">Transcription regulation</keyword>
<dbReference type="CDD" id="cd00067">
    <property type="entry name" value="GAL4"/>
    <property type="match status" value="1"/>
</dbReference>
<evidence type="ECO:0000256" key="2">
    <source>
        <dbReference type="ARBA" id="ARBA00023015"/>
    </source>
</evidence>
<dbReference type="AlphaFoldDB" id="A0A0D2E392"/>
<dbReference type="GO" id="GO:0000981">
    <property type="term" value="F:DNA-binding transcription factor activity, RNA polymerase II-specific"/>
    <property type="evidence" value="ECO:0007669"/>
    <property type="project" value="InterPro"/>
</dbReference>
<dbReference type="InterPro" id="IPR051127">
    <property type="entry name" value="Fungal_SecMet_Regulators"/>
</dbReference>